<dbReference type="EMBL" id="NNAY01000389">
    <property type="protein sequence ID" value="OXU28728.1"/>
    <property type="molecule type" value="Genomic_DNA"/>
</dbReference>
<organism evidence="2 3">
    <name type="scientific">Trichomalopsis sarcophagae</name>
    <dbReference type="NCBI Taxonomy" id="543379"/>
    <lineage>
        <taxon>Eukaryota</taxon>
        <taxon>Metazoa</taxon>
        <taxon>Ecdysozoa</taxon>
        <taxon>Arthropoda</taxon>
        <taxon>Hexapoda</taxon>
        <taxon>Insecta</taxon>
        <taxon>Pterygota</taxon>
        <taxon>Neoptera</taxon>
        <taxon>Endopterygota</taxon>
        <taxon>Hymenoptera</taxon>
        <taxon>Apocrita</taxon>
        <taxon>Proctotrupomorpha</taxon>
        <taxon>Chalcidoidea</taxon>
        <taxon>Pteromalidae</taxon>
        <taxon>Pteromalinae</taxon>
        <taxon>Trichomalopsis</taxon>
    </lineage>
</organism>
<proteinExistence type="predicted"/>
<evidence type="ECO:0000256" key="1">
    <source>
        <dbReference type="SAM" id="MobiDB-lite"/>
    </source>
</evidence>
<dbReference type="AlphaFoldDB" id="A0A232FE27"/>
<feature type="region of interest" description="Disordered" evidence="1">
    <location>
        <begin position="245"/>
        <end position="291"/>
    </location>
</feature>
<feature type="region of interest" description="Disordered" evidence="1">
    <location>
        <begin position="82"/>
        <end position="201"/>
    </location>
</feature>
<protein>
    <recommendedName>
        <fullName evidence="4">Ribosomal protein L1</fullName>
    </recommendedName>
</protein>
<feature type="compositionally biased region" description="Basic and acidic residues" evidence="1">
    <location>
        <begin position="595"/>
        <end position="616"/>
    </location>
</feature>
<dbReference type="STRING" id="543379.A0A232FE27"/>
<feature type="compositionally biased region" description="Basic and acidic residues" evidence="1">
    <location>
        <begin position="123"/>
        <end position="134"/>
    </location>
</feature>
<feature type="compositionally biased region" description="Basic and acidic residues" evidence="1">
    <location>
        <begin position="100"/>
        <end position="110"/>
    </location>
</feature>
<dbReference type="CDD" id="cd00403">
    <property type="entry name" value="Ribosomal_L1"/>
    <property type="match status" value="1"/>
</dbReference>
<name>A0A232FE27_9HYME</name>
<feature type="compositionally biased region" description="Basic residues" evidence="1">
    <location>
        <begin position="111"/>
        <end position="120"/>
    </location>
</feature>
<accession>A0A232FE27</accession>
<gene>
    <name evidence="2" type="ORF">TSAR_015689</name>
</gene>
<keyword evidence="3" id="KW-1185">Reference proteome</keyword>
<evidence type="ECO:0008006" key="4">
    <source>
        <dbReference type="Google" id="ProtNLM"/>
    </source>
</evidence>
<evidence type="ECO:0000313" key="3">
    <source>
        <dbReference type="Proteomes" id="UP000215335"/>
    </source>
</evidence>
<dbReference type="InterPro" id="IPR028364">
    <property type="entry name" value="Ribosomal_uL1/biogenesis"/>
</dbReference>
<dbReference type="Proteomes" id="UP000215335">
    <property type="component" value="Unassembled WGS sequence"/>
</dbReference>
<comment type="caution">
    <text evidence="2">The sequence shown here is derived from an EMBL/GenBank/DDBJ whole genome shotgun (WGS) entry which is preliminary data.</text>
</comment>
<sequence>MDLLASRLARDAKSKPKKGVKRLSKNDTKENKKKIVSKVDSAAVDKMSKKQKNLQKEVSAKKKDLIKNILQKQESLVKNLIKKNDKDTFAPSQNKVSKPKKVEKGDDKPSAKKVGKKPGKTSKIPDHQVIRSEGEVQTEYTKSKKMQAPLQVKKEVSNSKNTKKIKSQPAKPVAVKKTVTMTKDVGNSKKSKKVKSQLTKSVLSEDLEPPFKVLRVVSNLKKSKKVKSQATKPTLVEKNSVVKTEELSSNAKSAKKLKSQPTKPVAVENNEEIKNIKSKKRKQPETEEQKSGLNLNKKEVVNFVKALIKVIETEQQKKKTLFDSEKPPILMNVNCFKVPKVPLHQHRIKLPHSMISSTDDIAIFVKDLKRGRKRDPEDTVRHYEDIFQQHGITQIKAIIPINQVKTEYRQFEMRRRLFNSYDHFLVDGRISGHIAHLLGKQFREKRKLPTSIPMERKNLKEAIDSSLKKTCIQIHGHGDSSIIQIGTCSMKVEHIADNILAVVEDLSKNFPGGWENIRSLRIKTPLSLAIPIYVSLKSRNEVEVPVLTPKRPKAYHEVEGELSTFTSNVKVHVAPDGSVRVEKLQGDDSDDDTEDSVKKVDVKEEKKENVKKVRGE</sequence>
<dbReference type="Pfam" id="PF00687">
    <property type="entry name" value="Ribosomal_L1"/>
    <property type="match status" value="1"/>
</dbReference>
<evidence type="ECO:0000313" key="2">
    <source>
        <dbReference type="EMBL" id="OXU28728.1"/>
    </source>
</evidence>
<dbReference type="SUPFAM" id="SSF56808">
    <property type="entry name" value="Ribosomal protein L1"/>
    <property type="match status" value="1"/>
</dbReference>
<dbReference type="InterPro" id="IPR016095">
    <property type="entry name" value="Ribosomal_uL1_3-a/b-sand"/>
</dbReference>
<feature type="region of interest" description="Disordered" evidence="1">
    <location>
        <begin position="577"/>
        <end position="616"/>
    </location>
</feature>
<dbReference type="Gene3D" id="3.40.50.790">
    <property type="match status" value="1"/>
</dbReference>
<dbReference type="OrthoDB" id="10251727at2759"/>
<reference evidence="2 3" key="1">
    <citation type="journal article" date="2017" name="Curr. Biol.">
        <title>The Evolution of Venom by Co-option of Single-Copy Genes.</title>
        <authorList>
            <person name="Martinson E.O."/>
            <person name="Mrinalini"/>
            <person name="Kelkar Y.D."/>
            <person name="Chang C.H."/>
            <person name="Werren J.H."/>
        </authorList>
    </citation>
    <scope>NUCLEOTIDE SEQUENCE [LARGE SCALE GENOMIC DNA]</scope>
    <source>
        <strain evidence="2 3">Alberta</strain>
        <tissue evidence="2">Whole body</tissue>
    </source>
</reference>
<feature type="region of interest" description="Disordered" evidence="1">
    <location>
        <begin position="1"/>
        <end position="59"/>
    </location>
</feature>
<dbReference type="InterPro" id="IPR023674">
    <property type="entry name" value="Ribosomal_uL1-like"/>
</dbReference>